<dbReference type="Proteomes" id="UP000499080">
    <property type="component" value="Unassembled WGS sequence"/>
</dbReference>
<keyword evidence="2" id="KW-1185">Reference proteome</keyword>
<accession>A0A4Y2FCG5</accession>
<proteinExistence type="predicted"/>
<evidence type="ECO:0000313" key="1">
    <source>
        <dbReference type="EMBL" id="GBM38368.1"/>
    </source>
</evidence>
<dbReference type="PANTHER" id="PTHR46060">
    <property type="entry name" value="MARINER MOS1 TRANSPOSASE-LIKE PROTEIN"/>
    <property type="match status" value="1"/>
</dbReference>
<dbReference type="InterPro" id="IPR052709">
    <property type="entry name" value="Transposase-MT_Hybrid"/>
</dbReference>
<reference evidence="1 2" key="1">
    <citation type="journal article" date="2019" name="Sci. Rep.">
        <title>Orb-weaving spider Araneus ventricosus genome elucidates the spidroin gene catalogue.</title>
        <authorList>
            <person name="Kono N."/>
            <person name="Nakamura H."/>
            <person name="Ohtoshi R."/>
            <person name="Moran D.A.P."/>
            <person name="Shinohara A."/>
            <person name="Yoshida Y."/>
            <person name="Fujiwara M."/>
            <person name="Mori M."/>
            <person name="Tomita M."/>
            <person name="Arakawa K."/>
        </authorList>
    </citation>
    <scope>NUCLEOTIDE SEQUENCE [LARGE SCALE GENOMIC DNA]</scope>
</reference>
<evidence type="ECO:0000313" key="2">
    <source>
        <dbReference type="Proteomes" id="UP000499080"/>
    </source>
</evidence>
<organism evidence="1 2">
    <name type="scientific">Araneus ventricosus</name>
    <name type="common">Orbweaver spider</name>
    <name type="synonym">Epeira ventricosa</name>
    <dbReference type="NCBI Taxonomy" id="182803"/>
    <lineage>
        <taxon>Eukaryota</taxon>
        <taxon>Metazoa</taxon>
        <taxon>Ecdysozoa</taxon>
        <taxon>Arthropoda</taxon>
        <taxon>Chelicerata</taxon>
        <taxon>Arachnida</taxon>
        <taxon>Araneae</taxon>
        <taxon>Araneomorphae</taxon>
        <taxon>Entelegynae</taxon>
        <taxon>Araneoidea</taxon>
        <taxon>Araneidae</taxon>
        <taxon>Araneus</taxon>
    </lineage>
</organism>
<sequence>MLSQCIVLRHDNTCPHSAGVTQNLIQQFGWEQFDHPPFSPDLAPSDYHLFLNLKRDFRRRHFDSDEDAENGVQQSLSSLAASFFEEGVHKLVSHYDKCVNNGGNYVEK</sequence>
<dbReference type="EMBL" id="BGPR01095413">
    <property type="protein sequence ID" value="GBM38368.1"/>
    <property type="molecule type" value="Genomic_DNA"/>
</dbReference>
<dbReference type="GO" id="GO:0003676">
    <property type="term" value="F:nucleic acid binding"/>
    <property type="evidence" value="ECO:0007669"/>
    <property type="project" value="InterPro"/>
</dbReference>
<comment type="caution">
    <text evidence="1">The sequence shown here is derived from an EMBL/GenBank/DDBJ whole genome shotgun (WGS) entry which is preliminary data.</text>
</comment>
<keyword evidence="1" id="KW-0489">Methyltransferase</keyword>
<dbReference type="GO" id="GO:0032259">
    <property type="term" value="P:methylation"/>
    <property type="evidence" value="ECO:0007669"/>
    <property type="project" value="UniProtKB-KW"/>
</dbReference>
<dbReference type="InterPro" id="IPR036397">
    <property type="entry name" value="RNaseH_sf"/>
</dbReference>
<gene>
    <name evidence="1" type="primary">SETMAR_99</name>
    <name evidence="1" type="ORF">AVEN_67181_1</name>
</gene>
<dbReference type="OrthoDB" id="10017160at2759"/>
<dbReference type="PANTHER" id="PTHR46060:SF1">
    <property type="entry name" value="MARINER MOS1 TRANSPOSASE-LIKE PROTEIN"/>
    <property type="match status" value="1"/>
</dbReference>
<dbReference type="Gene3D" id="3.30.420.10">
    <property type="entry name" value="Ribonuclease H-like superfamily/Ribonuclease H"/>
    <property type="match status" value="1"/>
</dbReference>
<dbReference type="GO" id="GO:0008168">
    <property type="term" value="F:methyltransferase activity"/>
    <property type="evidence" value="ECO:0007669"/>
    <property type="project" value="UniProtKB-KW"/>
</dbReference>
<protein>
    <submittedName>
        <fullName evidence="1">Histone-lysine N-methyltransferase SETMAR</fullName>
    </submittedName>
</protein>
<name>A0A4Y2FCG5_ARAVE</name>
<dbReference type="AlphaFoldDB" id="A0A4Y2FCG5"/>
<keyword evidence="1" id="KW-0808">Transferase</keyword>